<comment type="caution">
    <text evidence="5">The sequence shown here is derived from an EMBL/GenBank/DDBJ whole genome shotgun (WGS) entry which is preliminary data.</text>
</comment>
<dbReference type="SFLD" id="SFLDG01137">
    <property type="entry name" value="C1.6.1:_Phosphoserine_Phosphat"/>
    <property type="match status" value="1"/>
</dbReference>
<dbReference type="Pfam" id="PF00702">
    <property type="entry name" value="Hydrolase"/>
    <property type="match status" value="1"/>
</dbReference>
<evidence type="ECO:0008006" key="7">
    <source>
        <dbReference type="Google" id="ProtNLM"/>
    </source>
</evidence>
<gene>
    <name evidence="5" type="ORF">GCM10009092_33420</name>
</gene>
<dbReference type="EMBL" id="BAAAEI010000021">
    <property type="protein sequence ID" value="GAA0366390.1"/>
    <property type="molecule type" value="Genomic_DNA"/>
</dbReference>
<reference evidence="5 6" key="1">
    <citation type="journal article" date="2019" name="Int. J. Syst. Evol. Microbiol.">
        <title>The Global Catalogue of Microorganisms (GCM) 10K type strain sequencing project: providing services to taxonomists for standard genome sequencing and annotation.</title>
        <authorList>
            <consortium name="The Broad Institute Genomics Platform"/>
            <consortium name="The Broad Institute Genome Sequencing Center for Infectious Disease"/>
            <person name="Wu L."/>
            <person name="Ma J."/>
        </authorList>
    </citation>
    <scope>NUCLEOTIDE SEQUENCE [LARGE SCALE GENOMIC DNA]</scope>
    <source>
        <strain evidence="5 6">JCM 13378</strain>
    </source>
</reference>
<evidence type="ECO:0000256" key="4">
    <source>
        <dbReference type="ARBA" id="ARBA00022842"/>
    </source>
</evidence>
<dbReference type="SFLD" id="SFLDF00029">
    <property type="entry name" value="phosphoserine_phosphatase"/>
    <property type="match status" value="1"/>
</dbReference>
<protein>
    <recommendedName>
        <fullName evidence="7">Phosphoserine phosphatase</fullName>
    </recommendedName>
</protein>
<dbReference type="RefSeq" id="WP_216362523.1">
    <property type="nucleotide sequence ID" value="NZ_BAAAEI010000021.1"/>
</dbReference>
<dbReference type="NCBIfam" id="TIGR00338">
    <property type="entry name" value="serB"/>
    <property type="match status" value="1"/>
</dbReference>
<dbReference type="SFLD" id="SFLDG01136">
    <property type="entry name" value="C1.6:_Phosphoserine_Phosphatas"/>
    <property type="match status" value="1"/>
</dbReference>
<keyword evidence="4" id="KW-0460">Magnesium</keyword>
<evidence type="ECO:0000256" key="1">
    <source>
        <dbReference type="ARBA" id="ARBA00022605"/>
    </source>
</evidence>
<dbReference type="PANTHER" id="PTHR43344:SF2">
    <property type="entry name" value="PHOSPHOSERINE PHOSPHATASE"/>
    <property type="match status" value="1"/>
</dbReference>
<dbReference type="PANTHER" id="PTHR43344">
    <property type="entry name" value="PHOSPHOSERINE PHOSPHATASE"/>
    <property type="match status" value="1"/>
</dbReference>
<dbReference type="NCBIfam" id="TIGR01488">
    <property type="entry name" value="HAD-SF-IB"/>
    <property type="match status" value="1"/>
</dbReference>
<evidence type="ECO:0000256" key="3">
    <source>
        <dbReference type="ARBA" id="ARBA00022801"/>
    </source>
</evidence>
<sequence length="356" mass="37988">MTELQLTSEQLCSSAFLQDLFAIPDLQLFHLASSRVCTNLSEAQLGGISCSLSGAAGSVTAPDWQSAELVVRAQALTLEKLLAVQDAMQSWLHIGAIQKRLVDDCVHEPAAALSVRVCPQGLPQGVLQQLALSLQIEMNLLASAPTLTKPGLLVMDMDSTVIQMECIDEIALLAGVGEQVAEVTELAMQGKLDFAQSLTERVGCLAGADAQILRQVRDRLPLMPGLERLVRVLKSKGWKIAIASGGFTFFADYLQHRLGLDAAVSNQLEVVDGKLTGKVQGGIVDARVKAQTLTDLARQFGIAPEQTIAMGDGANDLVMMDAAGLGVAYKAKPLVLEKADAAIRFGGLDELLYLLR</sequence>
<keyword evidence="2" id="KW-0479">Metal-binding</keyword>
<dbReference type="InterPro" id="IPR050582">
    <property type="entry name" value="HAD-like_SerB"/>
</dbReference>
<evidence type="ECO:0000313" key="6">
    <source>
        <dbReference type="Proteomes" id="UP001501757"/>
    </source>
</evidence>
<evidence type="ECO:0000313" key="5">
    <source>
        <dbReference type="EMBL" id="GAA0366390.1"/>
    </source>
</evidence>
<keyword evidence="1" id="KW-0028">Amino-acid biosynthesis</keyword>
<accession>A0ABN0XKG1</accession>
<organism evidence="5 6">
    <name type="scientific">Bowmanella denitrificans</name>
    <dbReference type="NCBI Taxonomy" id="366582"/>
    <lineage>
        <taxon>Bacteria</taxon>
        <taxon>Pseudomonadati</taxon>
        <taxon>Pseudomonadota</taxon>
        <taxon>Gammaproteobacteria</taxon>
        <taxon>Alteromonadales</taxon>
        <taxon>Alteromonadaceae</taxon>
        <taxon>Bowmanella</taxon>
    </lineage>
</organism>
<keyword evidence="6" id="KW-1185">Reference proteome</keyword>
<name>A0ABN0XKG1_9ALTE</name>
<dbReference type="InterPro" id="IPR004469">
    <property type="entry name" value="PSP"/>
</dbReference>
<keyword evidence="3" id="KW-0378">Hydrolase</keyword>
<evidence type="ECO:0000256" key="2">
    <source>
        <dbReference type="ARBA" id="ARBA00022723"/>
    </source>
</evidence>
<dbReference type="SFLD" id="SFLDS00003">
    <property type="entry name" value="Haloacid_Dehalogenase"/>
    <property type="match status" value="1"/>
</dbReference>
<proteinExistence type="predicted"/>
<dbReference type="Proteomes" id="UP001501757">
    <property type="component" value="Unassembled WGS sequence"/>
</dbReference>
<dbReference type="CDD" id="cd07500">
    <property type="entry name" value="HAD_PSP"/>
    <property type="match status" value="1"/>
</dbReference>